<dbReference type="AlphaFoldDB" id="A0AAN9Y6C4"/>
<reference evidence="1 2" key="1">
    <citation type="submission" date="2024-03" db="EMBL/GenBank/DDBJ databases">
        <title>Adaptation during the transition from Ophiocordyceps entomopathogen to insect associate is accompanied by gene loss and intensified selection.</title>
        <authorList>
            <person name="Ward C.M."/>
            <person name="Onetto C.A."/>
            <person name="Borneman A.R."/>
        </authorList>
    </citation>
    <scope>NUCLEOTIDE SEQUENCE [LARGE SCALE GENOMIC DNA]</scope>
    <source>
        <strain evidence="1">AWRI1</strain>
        <tissue evidence="1">Single Adult Female</tissue>
    </source>
</reference>
<accession>A0AAN9Y6C4</accession>
<evidence type="ECO:0000313" key="1">
    <source>
        <dbReference type="EMBL" id="KAK7595047.1"/>
    </source>
</evidence>
<protein>
    <submittedName>
        <fullName evidence="1">Uncharacterized protein</fullName>
    </submittedName>
</protein>
<dbReference type="EMBL" id="JBBCAQ010000019">
    <property type="protein sequence ID" value="KAK7595047.1"/>
    <property type="molecule type" value="Genomic_DNA"/>
</dbReference>
<sequence>MSLYPCGVRYVTWTTYLIQFLPKPGLVEPLALPGAPFSHYYAQEPTDEGIIMETEVPVKQLREPNCPFITDKNQLRIQIEWGDSYLLFQSTYHKYDDVVRLHNQQMRKEIATLQAENYSLERQLFSYQKSIAFAHSRGTYSDDLTVVDGRTEDEESYFEGGNYSLGGRSLSTDTEYA</sequence>
<evidence type="ECO:0000313" key="2">
    <source>
        <dbReference type="Proteomes" id="UP001367676"/>
    </source>
</evidence>
<proteinExistence type="predicted"/>
<dbReference type="Proteomes" id="UP001367676">
    <property type="component" value="Unassembled WGS sequence"/>
</dbReference>
<keyword evidence="2" id="KW-1185">Reference proteome</keyword>
<gene>
    <name evidence="1" type="ORF">V9T40_001480</name>
</gene>
<organism evidence="1 2">
    <name type="scientific">Parthenolecanium corni</name>
    <dbReference type="NCBI Taxonomy" id="536013"/>
    <lineage>
        <taxon>Eukaryota</taxon>
        <taxon>Metazoa</taxon>
        <taxon>Ecdysozoa</taxon>
        <taxon>Arthropoda</taxon>
        <taxon>Hexapoda</taxon>
        <taxon>Insecta</taxon>
        <taxon>Pterygota</taxon>
        <taxon>Neoptera</taxon>
        <taxon>Paraneoptera</taxon>
        <taxon>Hemiptera</taxon>
        <taxon>Sternorrhyncha</taxon>
        <taxon>Coccoidea</taxon>
        <taxon>Coccidae</taxon>
        <taxon>Parthenolecanium</taxon>
    </lineage>
</organism>
<name>A0AAN9Y6C4_9HEMI</name>
<comment type="caution">
    <text evidence="1">The sequence shown here is derived from an EMBL/GenBank/DDBJ whole genome shotgun (WGS) entry which is preliminary data.</text>
</comment>